<evidence type="ECO:0000313" key="1">
    <source>
        <dbReference type="EMBL" id="KAG5595452.1"/>
    </source>
</evidence>
<organism evidence="1 2">
    <name type="scientific">Solanum commersonii</name>
    <name type="common">Commerson's wild potato</name>
    <name type="synonym">Commerson's nightshade</name>
    <dbReference type="NCBI Taxonomy" id="4109"/>
    <lineage>
        <taxon>Eukaryota</taxon>
        <taxon>Viridiplantae</taxon>
        <taxon>Streptophyta</taxon>
        <taxon>Embryophyta</taxon>
        <taxon>Tracheophyta</taxon>
        <taxon>Spermatophyta</taxon>
        <taxon>Magnoliopsida</taxon>
        <taxon>eudicotyledons</taxon>
        <taxon>Gunneridae</taxon>
        <taxon>Pentapetalae</taxon>
        <taxon>asterids</taxon>
        <taxon>lamiids</taxon>
        <taxon>Solanales</taxon>
        <taxon>Solanaceae</taxon>
        <taxon>Solanoideae</taxon>
        <taxon>Solaneae</taxon>
        <taxon>Solanum</taxon>
    </lineage>
</organism>
<dbReference type="EMBL" id="JACXVP010000007">
    <property type="protein sequence ID" value="KAG5595452.1"/>
    <property type="molecule type" value="Genomic_DNA"/>
</dbReference>
<evidence type="ECO:0008006" key="3">
    <source>
        <dbReference type="Google" id="ProtNLM"/>
    </source>
</evidence>
<accession>A0A9J5Y845</accession>
<dbReference type="AlphaFoldDB" id="A0A9J5Y845"/>
<evidence type="ECO:0000313" key="2">
    <source>
        <dbReference type="Proteomes" id="UP000824120"/>
    </source>
</evidence>
<proteinExistence type="predicted"/>
<dbReference type="Proteomes" id="UP000824120">
    <property type="component" value="Chromosome 7"/>
</dbReference>
<reference evidence="1 2" key="1">
    <citation type="submission" date="2020-09" db="EMBL/GenBank/DDBJ databases">
        <title>De no assembly of potato wild relative species, Solanum commersonii.</title>
        <authorList>
            <person name="Cho K."/>
        </authorList>
    </citation>
    <scope>NUCLEOTIDE SEQUENCE [LARGE SCALE GENOMIC DNA]</scope>
    <source>
        <strain evidence="1">LZ3.2</strain>
        <tissue evidence="1">Leaf</tissue>
    </source>
</reference>
<protein>
    <recommendedName>
        <fullName evidence="3">Polyprotein protein</fullName>
    </recommendedName>
</protein>
<name>A0A9J5Y845_SOLCO</name>
<gene>
    <name evidence="1" type="ORF">H5410_036684</name>
</gene>
<sequence>MILKMGNLAHFAYMRATRLERSISWMIESDILTTLAPLHTSIDTLTMRVEACERREGETSKVTSLKAEVEDLRKDVDYLKFIEFTSLLEAADDLDAPDTLEIPLATIGDLHRDDAAVDESDAKTDEELIEIREKSIYRDLPDLEETII</sequence>
<keyword evidence="2" id="KW-1185">Reference proteome</keyword>
<dbReference type="OrthoDB" id="1327523at2759"/>
<comment type="caution">
    <text evidence="1">The sequence shown here is derived from an EMBL/GenBank/DDBJ whole genome shotgun (WGS) entry which is preliminary data.</text>
</comment>